<evidence type="ECO:0000256" key="1">
    <source>
        <dbReference type="SAM" id="SignalP"/>
    </source>
</evidence>
<dbReference type="OrthoDB" id="3097352at2759"/>
<keyword evidence="1" id="KW-0732">Signal</keyword>
<evidence type="ECO:0000313" key="4">
    <source>
        <dbReference type="Proteomes" id="UP000054549"/>
    </source>
</evidence>
<gene>
    <name evidence="3" type="ORF">M378DRAFT_9978</name>
</gene>
<feature type="chain" id="PRO_5002155994" description="Polymerase beta nucleotidyltransferase domain-containing protein" evidence="1">
    <location>
        <begin position="19"/>
        <end position="238"/>
    </location>
</feature>
<dbReference type="AlphaFoldDB" id="A0A0C2TI18"/>
<dbReference type="Pfam" id="PF18765">
    <property type="entry name" value="Polbeta"/>
    <property type="match status" value="1"/>
</dbReference>
<dbReference type="CDD" id="cd05403">
    <property type="entry name" value="NT_KNTase_like"/>
    <property type="match status" value="1"/>
</dbReference>
<dbReference type="HOGENOM" id="CLU_080748_0_0_1"/>
<dbReference type="Gene3D" id="3.30.460.10">
    <property type="entry name" value="Beta Polymerase, domain 2"/>
    <property type="match status" value="1"/>
</dbReference>
<accession>A0A0C2TI18</accession>
<evidence type="ECO:0000259" key="2">
    <source>
        <dbReference type="Pfam" id="PF18765"/>
    </source>
</evidence>
<evidence type="ECO:0000313" key="3">
    <source>
        <dbReference type="EMBL" id="KIL66594.1"/>
    </source>
</evidence>
<protein>
    <recommendedName>
        <fullName evidence="2">Polymerase beta nucleotidyltransferase domain-containing protein</fullName>
    </recommendedName>
</protein>
<organism evidence="3 4">
    <name type="scientific">Amanita muscaria (strain Koide BX008)</name>
    <dbReference type="NCBI Taxonomy" id="946122"/>
    <lineage>
        <taxon>Eukaryota</taxon>
        <taxon>Fungi</taxon>
        <taxon>Dikarya</taxon>
        <taxon>Basidiomycota</taxon>
        <taxon>Agaricomycotina</taxon>
        <taxon>Agaricomycetes</taxon>
        <taxon>Agaricomycetidae</taxon>
        <taxon>Agaricales</taxon>
        <taxon>Pluteineae</taxon>
        <taxon>Amanitaceae</taxon>
        <taxon>Amanita</taxon>
    </lineage>
</organism>
<keyword evidence="4" id="KW-1185">Reference proteome</keyword>
<dbReference type="InterPro" id="IPR043519">
    <property type="entry name" value="NT_sf"/>
</dbReference>
<sequence length="238" mass="26620">MPNATLPLTSLAPGLVLAQIDILTTASSIIQTYPSITSAYLYGSYAKGTAHPDSDINIALFISDLDWDKCADKREEICGVLTDLESALNRVIHLSVCPPDDLSKWIKRSWVPIHPHCGKPTETMLPSSDEIKERLREMEQVCKDLVTYVDHVNSVGGVSKLDNHNRRLYVPAICDCVNRLGYSIKSRELGFDDELQKAWTNLRVITADYSQERDLSKVWVDFPTAMTNLLASIEAKLK</sequence>
<dbReference type="Proteomes" id="UP000054549">
    <property type="component" value="Unassembled WGS sequence"/>
</dbReference>
<dbReference type="SUPFAM" id="SSF81301">
    <property type="entry name" value="Nucleotidyltransferase"/>
    <property type="match status" value="1"/>
</dbReference>
<feature type="signal peptide" evidence="1">
    <location>
        <begin position="1"/>
        <end position="18"/>
    </location>
</feature>
<reference evidence="3 4" key="1">
    <citation type="submission" date="2014-04" db="EMBL/GenBank/DDBJ databases">
        <title>Evolutionary Origins and Diversification of the Mycorrhizal Mutualists.</title>
        <authorList>
            <consortium name="DOE Joint Genome Institute"/>
            <consortium name="Mycorrhizal Genomics Consortium"/>
            <person name="Kohler A."/>
            <person name="Kuo A."/>
            <person name="Nagy L.G."/>
            <person name="Floudas D."/>
            <person name="Copeland A."/>
            <person name="Barry K.W."/>
            <person name="Cichocki N."/>
            <person name="Veneault-Fourrey C."/>
            <person name="LaButti K."/>
            <person name="Lindquist E.A."/>
            <person name="Lipzen A."/>
            <person name="Lundell T."/>
            <person name="Morin E."/>
            <person name="Murat C."/>
            <person name="Riley R."/>
            <person name="Ohm R."/>
            <person name="Sun H."/>
            <person name="Tunlid A."/>
            <person name="Henrissat B."/>
            <person name="Grigoriev I.V."/>
            <person name="Hibbett D.S."/>
            <person name="Martin F."/>
        </authorList>
    </citation>
    <scope>NUCLEOTIDE SEQUENCE [LARGE SCALE GENOMIC DNA]</scope>
    <source>
        <strain evidence="3 4">Koide BX008</strain>
    </source>
</reference>
<feature type="domain" description="Polymerase beta nucleotidyltransferase" evidence="2">
    <location>
        <begin position="28"/>
        <end position="80"/>
    </location>
</feature>
<dbReference type="InterPro" id="IPR041633">
    <property type="entry name" value="Polbeta"/>
</dbReference>
<dbReference type="EMBL" id="KN818235">
    <property type="protein sequence ID" value="KIL66594.1"/>
    <property type="molecule type" value="Genomic_DNA"/>
</dbReference>
<name>A0A0C2TI18_AMAMK</name>
<dbReference type="InParanoid" id="A0A0C2TI18"/>
<proteinExistence type="predicted"/>